<keyword evidence="6" id="KW-1185">Reference proteome</keyword>
<proteinExistence type="predicted"/>
<evidence type="ECO:0000256" key="1">
    <source>
        <dbReference type="ARBA" id="ARBA00022441"/>
    </source>
</evidence>
<evidence type="ECO:0000256" key="2">
    <source>
        <dbReference type="ARBA" id="ARBA00022737"/>
    </source>
</evidence>
<reference evidence="5 6" key="1">
    <citation type="journal article" date="2019" name="Sci. Rep.">
        <title>Nanopore sequencing improves the draft genome of the human pathogenic amoeba Naegleria fowleri.</title>
        <authorList>
            <person name="Liechti N."/>
            <person name="Schurch N."/>
            <person name="Bruggmann R."/>
            <person name="Wittwer M."/>
        </authorList>
    </citation>
    <scope>NUCLEOTIDE SEQUENCE [LARGE SCALE GENOMIC DNA]</scope>
    <source>
        <strain evidence="5 6">ATCC 30894</strain>
    </source>
</reference>
<name>A0A6A5BYM5_NAEFO</name>
<dbReference type="AlphaFoldDB" id="A0A6A5BYM5"/>
<dbReference type="SUPFAM" id="SSF117281">
    <property type="entry name" value="Kelch motif"/>
    <property type="match status" value="1"/>
</dbReference>
<dbReference type="VEuPathDB" id="AmoebaDB:NF0103860"/>
<accession>A0A6A5BYM5</accession>
<feature type="compositionally biased region" description="Low complexity" evidence="3">
    <location>
        <begin position="36"/>
        <end position="55"/>
    </location>
</feature>
<dbReference type="InterPro" id="IPR056737">
    <property type="entry name" value="Beta-prop_ATRN-MKLN-like"/>
</dbReference>
<dbReference type="OrthoDB" id="10255580at2759"/>
<dbReference type="Proteomes" id="UP000444721">
    <property type="component" value="Unassembled WGS sequence"/>
</dbReference>
<dbReference type="RefSeq" id="XP_044563158.1">
    <property type="nucleotide sequence ID" value="XM_044705440.1"/>
</dbReference>
<feature type="compositionally biased region" description="Low complexity" evidence="3">
    <location>
        <begin position="13"/>
        <end position="26"/>
    </location>
</feature>
<dbReference type="VEuPathDB" id="AmoebaDB:FDP41_002265"/>
<comment type="caution">
    <text evidence="5">The sequence shown here is derived from an EMBL/GenBank/DDBJ whole genome shotgun (WGS) entry which is preliminary data.</text>
</comment>
<dbReference type="InterPro" id="IPR015915">
    <property type="entry name" value="Kelch-typ_b-propeller"/>
</dbReference>
<keyword evidence="1" id="KW-0880">Kelch repeat</keyword>
<organism evidence="5 6">
    <name type="scientific">Naegleria fowleri</name>
    <name type="common">Brain eating amoeba</name>
    <dbReference type="NCBI Taxonomy" id="5763"/>
    <lineage>
        <taxon>Eukaryota</taxon>
        <taxon>Discoba</taxon>
        <taxon>Heterolobosea</taxon>
        <taxon>Tetramitia</taxon>
        <taxon>Eutetramitia</taxon>
        <taxon>Vahlkampfiidae</taxon>
        <taxon>Naegleria</taxon>
    </lineage>
</organism>
<evidence type="ECO:0000313" key="5">
    <source>
        <dbReference type="EMBL" id="KAF0978445.1"/>
    </source>
</evidence>
<evidence type="ECO:0000259" key="4">
    <source>
        <dbReference type="Pfam" id="PF24981"/>
    </source>
</evidence>
<dbReference type="Gene3D" id="2.120.10.80">
    <property type="entry name" value="Kelch-type beta propeller"/>
    <property type="match status" value="1"/>
</dbReference>
<dbReference type="GeneID" id="68109483"/>
<evidence type="ECO:0000256" key="3">
    <source>
        <dbReference type="SAM" id="MobiDB-lite"/>
    </source>
</evidence>
<dbReference type="EMBL" id="VFQX01000029">
    <property type="protein sequence ID" value="KAF0978445.1"/>
    <property type="molecule type" value="Genomic_DNA"/>
</dbReference>
<dbReference type="OMA" id="CYTTIVY"/>
<sequence length="563" mass="63660">MSAFASWLMNGGSSSSSSSLHSSSSSDQQHEMSHGTHASTASHLAPSTTTTTHPSPSHHQHHHHHIHFEHKARHSEEEEDLGLMHKLDEEIKSRTCFTRTTNGHKETELFVISTNMQQPPLCNQTLVDNTASFGEEPTQQHDDDSNNHSQLAKKRKYQYYRTCAMDYDEVSHLSAALYGDEVCYFPSDYGSSLRKLLCCRIVPNKSSSDIFESTLKEENNTLSNRSDKAADHADFPQYNGIKATLGRIVYSAANDVYNENSLLFRGLCTDHVKGKVYLYGGSTYSFERTPTRKFFVMDMKTRHLQNVHIENSEELPQVEGHSIVLRNSNLLYIFGGLIAGSFCNKLFEIDLGKKTCRQIIAQNHDQVVARAYHAAQYLPKFDVMVTVSGKLRPGANAPMTNQILIYHFKENRFQIISDPISPLCAIPAVHVIHSTIVSDHQFAFYGGCKTTNYNRDEDYDPNLFVLTFSKKKPKRSSDLSCNLTAINLESRQSSCYTTIVYHKKLKCFVLYGSNASQRSHCLTFVQADVTSYHDPQDCFFNLKSLLSRHHQHPLVDITVNCIV</sequence>
<protein>
    <recommendedName>
        <fullName evidence="4">Attractin/MKLN-like beta-propeller domain-containing protein</fullName>
    </recommendedName>
</protein>
<keyword evidence="2" id="KW-0677">Repeat</keyword>
<gene>
    <name evidence="5" type="ORF">FDP41_002265</name>
</gene>
<feature type="compositionally biased region" description="Basic residues" evidence="3">
    <location>
        <begin position="56"/>
        <end position="73"/>
    </location>
</feature>
<evidence type="ECO:0000313" key="6">
    <source>
        <dbReference type="Proteomes" id="UP000444721"/>
    </source>
</evidence>
<feature type="domain" description="Attractin/MKLN-like beta-propeller" evidence="4">
    <location>
        <begin position="271"/>
        <end position="462"/>
    </location>
</feature>
<dbReference type="VEuPathDB" id="AmoebaDB:NfTy_042930"/>
<feature type="region of interest" description="Disordered" evidence="3">
    <location>
        <begin position="1"/>
        <end position="80"/>
    </location>
</feature>
<dbReference type="Pfam" id="PF24981">
    <property type="entry name" value="Beta-prop_ATRN-LZTR1"/>
    <property type="match status" value="1"/>
</dbReference>